<dbReference type="Gene3D" id="1.20.1280.50">
    <property type="match status" value="1"/>
</dbReference>
<dbReference type="Proteomes" id="UP000076798">
    <property type="component" value="Unassembled WGS sequence"/>
</dbReference>
<organism evidence="2 3">
    <name type="scientific">Sistotremastrum suecicum HHB10207 ss-3</name>
    <dbReference type="NCBI Taxonomy" id="1314776"/>
    <lineage>
        <taxon>Eukaryota</taxon>
        <taxon>Fungi</taxon>
        <taxon>Dikarya</taxon>
        <taxon>Basidiomycota</taxon>
        <taxon>Agaricomycotina</taxon>
        <taxon>Agaricomycetes</taxon>
        <taxon>Sistotremastrales</taxon>
        <taxon>Sistotremastraceae</taxon>
        <taxon>Sistotremastrum</taxon>
    </lineage>
</organism>
<gene>
    <name evidence="2" type="ORF">SISSUDRAFT_1056333</name>
</gene>
<proteinExistence type="predicted"/>
<evidence type="ECO:0000313" key="2">
    <source>
        <dbReference type="EMBL" id="KZT31712.1"/>
    </source>
</evidence>
<dbReference type="AlphaFoldDB" id="A0A165X0I8"/>
<name>A0A165X0I8_9AGAM</name>
<evidence type="ECO:0000313" key="3">
    <source>
        <dbReference type="Proteomes" id="UP000076798"/>
    </source>
</evidence>
<accession>A0A165X0I8</accession>
<dbReference type="EMBL" id="KV428484">
    <property type="protein sequence ID" value="KZT31712.1"/>
    <property type="molecule type" value="Genomic_DNA"/>
</dbReference>
<dbReference type="PROSITE" id="PS50181">
    <property type="entry name" value="FBOX"/>
    <property type="match status" value="1"/>
</dbReference>
<sequence>MPPFSLLPPEILLHILKRECLREIVDFGQTSRRLYSLVKNERIVWKNAKDAEYLPLPTGHTIHTVPVELLFPIALRACSIAIALQQPIVIPKRFAPVAPLNIERDEMPYNLEIPGGRWTMYNTESGIRFYDSSETPLENDTIISDGRLARSAIGTVGGGIVRCVQAVCTDSNPPYMPLGSSYVIDIHFAVENTENCSANQAPQINSVPIPIPRINGPDVSDIMGSLILSIGEQSYDFLYLCDVESRTGLILSFTGHNKSWYQIKCAQFLPSLRKVLLNIQLPEKHGGYHYDFAVWVFDIPEVPSPNASESSTTSDFLWMDQIVHIQRNHQYIEPLDWDGDNPDPSEMPDSYVGVDEFILRCPQFPEAFAMVVVCLTPEDKLEAVFLGLFDRAPEYCPYGGRIIGTRSVSENRLHVVCTDPLRRKLLEKTFEIPGGADLEGESMITRVDLVHGQVALLRRKGRGVLDTVPCFVLQY</sequence>
<dbReference type="Pfam" id="PF12937">
    <property type="entry name" value="F-box-like"/>
    <property type="match status" value="1"/>
</dbReference>
<dbReference type="InterPro" id="IPR001810">
    <property type="entry name" value="F-box_dom"/>
</dbReference>
<evidence type="ECO:0000259" key="1">
    <source>
        <dbReference type="PROSITE" id="PS50181"/>
    </source>
</evidence>
<keyword evidence="3" id="KW-1185">Reference proteome</keyword>
<feature type="domain" description="F-box" evidence="1">
    <location>
        <begin position="1"/>
        <end position="48"/>
    </location>
</feature>
<dbReference type="SMART" id="SM00256">
    <property type="entry name" value="FBOX"/>
    <property type="match status" value="1"/>
</dbReference>
<dbReference type="InterPro" id="IPR036047">
    <property type="entry name" value="F-box-like_dom_sf"/>
</dbReference>
<protein>
    <recommendedName>
        <fullName evidence="1">F-box domain-containing protein</fullName>
    </recommendedName>
</protein>
<reference evidence="2 3" key="1">
    <citation type="journal article" date="2016" name="Mol. Biol. Evol.">
        <title>Comparative Genomics of Early-Diverging Mushroom-Forming Fungi Provides Insights into the Origins of Lignocellulose Decay Capabilities.</title>
        <authorList>
            <person name="Nagy L.G."/>
            <person name="Riley R."/>
            <person name="Tritt A."/>
            <person name="Adam C."/>
            <person name="Daum C."/>
            <person name="Floudas D."/>
            <person name="Sun H."/>
            <person name="Yadav J.S."/>
            <person name="Pangilinan J."/>
            <person name="Larsson K.H."/>
            <person name="Matsuura K."/>
            <person name="Barry K."/>
            <person name="Labutti K."/>
            <person name="Kuo R."/>
            <person name="Ohm R.A."/>
            <person name="Bhattacharya S.S."/>
            <person name="Shirouzu T."/>
            <person name="Yoshinaga Y."/>
            <person name="Martin F.M."/>
            <person name="Grigoriev I.V."/>
            <person name="Hibbett D.S."/>
        </authorList>
    </citation>
    <scope>NUCLEOTIDE SEQUENCE [LARGE SCALE GENOMIC DNA]</scope>
    <source>
        <strain evidence="2 3">HHB10207 ss-3</strain>
    </source>
</reference>
<dbReference type="SUPFAM" id="SSF81383">
    <property type="entry name" value="F-box domain"/>
    <property type="match status" value="1"/>
</dbReference>
<dbReference type="CDD" id="cd09917">
    <property type="entry name" value="F-box_SF"/>
    <property type="match status" value="1"/>
</dbReference>